<evidence type="ECO:0000256" key="1">
    <source>
        <dbReference type="SAM" id="MobiDB-lite"/>
    </source>
</evidence>
<dbReference type="Proteomes" id="UP000046395">
    <property type="component" value="Unassembled WGS sequence"/>
</dbReference>
<reference evidence="3" key="1">
    <citation type="submission" date="2019-12" db="UniProtKB">
        <authorList>
            <consortium name="WormBaseParasite"/>
        </authorList>
    </citation>
    <scope>IDENTIFICATION</scope>
</reference>
<dbReference type="AlphaFoldDB" id="A0A5S6QBR8"/>
<evidence type="ECO:0000313" key="2">
    <source>
        <dbReference type="Proteomes" id="UP000046395"/>
    </source>
</evidence>
<sequence>MGLPLLRQHARIQSVGPLASADTGKSVAPAGKVPRSGESKVPLWTFGASIYESRETEAEGRTQLALRHDASIPVACVTHLCRLTVGLLRPGGLFGSCKNNCAADYPYRRLKPQLPLRQSNTYLA</sequence>
<evidence type="ECO:0000313" key="3">
    <source>
        <dbReference type="WBParaSite" id="TMUE_1000004638.1"/>
    </source>
</evidence>
<organism evidence="2 3">
    <name type="scientific">Trichuris muris</name>
    <name type="common">Mouse whipworm</name>
    <dbReference type="NCBI Taxonomy" id="70415"/>
    <lineage>
        <taxon>Eukaryota</taxon>
        <taxon>Metazoa</taxon>
        <taxon>Ecdysozoa</taxon>
        <taxon>Nematoda</taxon>
        <taxon>Enoplea</taxon>
        <taxon>Dorylaimia</taxon>
        <taxon>Trichinellida</taxon>
        <taxon>Trichuridae</taxon>
        <taxon>Trichuris</taxon>
    </lineage>
</organism>
<dbReference type="WBParaSite" id="TMUE_1000004638.1">
    <property type="protein sequence ID" value="TMUE_1000004638.1"/>
    <property type="gene ID" value="WBGene00299039"/>
</dbReference>
<name>A0A5S6QBR8_TRIMR</name>
<keyword evidence="2" id="KW-1185">Reference proteome</keyword>
<protein>
    <submittedName>
        <fullName evidence="3">Uncharacterized protein</fullName>
    </submittedName>
</protein>
<accession>A0A5S6QBR8</accession>
<proteinExistence type="predicted"/>
<feature type="region of interest" description="Disordered" evidence="1">
    <location>
        <begin position="17"/>
        <end position="37"/>
    </location>
</feature>